<keyword evidence="2" id="KW-1185">Reference proteome</keyword>
<protein>
    <submittedName>
        <fullName evidence="1">Uncharacterized protein</fullName>
    </submittedName>
</protein>
<dbReference type="EMBL" id="ASPP01023623">
    <property type="protein sequence ID" value="ETO10147.1"/>
    <property type="molecule type" value="Genomic_DNA"/>
</dbReference>
<dbReference type="Proteomes" id="UP000023152">
    <property type="component" value="Unassembled WGS sequence"/>
</dbReference>
<reference evidence="1 2" key="1">
    <citation type="journal article" date="2013" name="Curr. Biol.">
        <title>The Genome of the Foraminiferan Reticulomyxa filosa.</title>
        <authorList>
            <person name="Glockner G."/>
            <person name="Hulsmann N."/>
            <person name="Schleicher M."/>
            <person name="Noegel A.A."/>
            <person name="Eichinger L."/>
            <person name="Gallinger C."/>
            <person name="Pawlowski J."/>
            <person name="Sierra R."/>
            <person name="Euteneuer U."/>
            <person name="Pillet L."/>
            <person name="Moustafa A."/>
            <person name="Platzer M."/>
            <person name="Groth M."/>
            <person name="Szafranski K."/>
            <person name="Schliwa M."/>
        </authorList>
    </citation>
    <scope>NUCLEOTIDE SEQUENCE [LARGE SCALE GENOMIC DNA]</scope>
</reference>
<comment type="caution">
    <text evidence="1">The sequence shown here is derived from an EMBL/GenBank/DDBJ whole genome shotgun (WGS) entry which is preliminary data.</text>
</comment>
<organism evidence="1 2">
    <name type="scientific">Reticulomyxa filosa</name>
    <dbReference type="NCBI Taxonomy" id="46433"/>
    <lineage>
        <taxon>Eukaryota</taxon>
        <taxon>Sar</taxon>
        <taxon>Rhizaria</taxon>
        <taxon>Retaria</taxon>
        <taxon>Foraminifera</taxon>
        <taxon>Monothalamids</taxon>
        <taxon>Reticulomyxidae</taxon>
        <taxon>Reticulomyxa</taxon>
    </lineage>
</organism>
<dbReference type="AlphaFoldDB" id="X6M9J4"/>
<proteinExistence type="predicted"/>
<gene>
    <name evidence="1" type="ORF">RFI_27230</name>
</gene>
<accession>X6M9J4</accession>
<sequence length="179" mass="20988">MHIEQIALSHKLIGWKTLKLQQQYELIVGIWNCIDDIACIKCGRGGVKREYKKFKWERNKRTNIFGQSQYDHIDDIMESLFQQRGETENMEMCAMCKSLQQHNSYISGANFKQGASTIRKRTYTSSPRQVYVQHNAVQGEFIYQNEGHEYVPNFEYIIDILCIDIQIINVQVQNSCIKI</sequence>
<evidence type="ECO:0000313" key="1">
    <source>
        <dbReference type="EMBL" id="ETO10147.1"/>
    </source>
</evidence>
<name>X6M9J4_RETFI</name>
<evidence type="ECO:0000313" key="2">
    <source>
        <dbReference type="Proteomes" id="UP000023152"/>
    </source>
</evidence>